<feature type="transmembrane region" description="Helical" evidence="8">
    <location>
        <begin position="209"/>
        <end position="228"/>
    </location>
</feature>
<dbReference type="STRING" id="472963.BKP45_10615"/>
<dbReference type="GO" id="GO:0005524">
    <property type="term" value="F:ATP binding"/>
    <property type="evidence" value="ECO:0007669"/>
    <property type="project" value="UniProtKB-KW"/>
</dbReference>
<dbReference type="Proteomes" id="UP000180057">
    <property type="component" value="Unassembled WGS sequence"/>
</dbReference>
<dbReference type="GO" id="GO:0016020">
    <property type="term" value="C:membrane"/>
    <property type="evidence" value="ECO:0007669"/>
    <property type="project" value="InterPro"/>
</dbReference>
<feature type="domain" description="Histidine kinase" evidence="9">
    <location>
        <begin position="685"/>
        <end position="772"/>
    </location>
</feature>
<evidence type="ECO:0000256" key="2">
    <source>
        <dbReference type="ARBA" id="ARBA00012438"/>
    </source>
</evidence>
<keyword evidence="8" id="KW-1133">Transmembrane helix</keyword>
<dbReference type="RefSeq" id="WP_071389664.1">
    <property type="nucleotide sequence ID" value="NZ_MLQS01000017.1"/>
</dbReference>
<evidence type="ECO:0000256" key="3">
    <source>
        <dbReference type="ARBA" id="ARBA00022679"/>
    </source>
</evidence>
<sequence>MLNISSNYKKVIFIMIVASIVAVYLFFTNFTPYIGIKLKIEENNFYVQSVNEMGWGAQTDIQVGDQVILINDLPLENHYTVRNFLRIEQAETITVLKDSSHKTYLISNSLELTRQYLYYLVFPFLYFLCNTLVSIFILKSQIQKKSSILLICFLKNLGLCFISASSSGKLDIVGGVILNFSFLVAPVLFLHFIYHYLIEKGRSWIDKKIILWIYFISLSAFFVDTLNYLEIIDYFFSEKYILLISFLILNYVVTITLVKCYRLSKKDEIREPIRWMLMAFVLALAPFIFLYTIPFILIGDTIISGVVASLFIFFIPTIIFYLLLSNKLFPIKVYVDQFKYYSSILLFPTIAFTYIIKAYYSNGYTLITITRTFLLIYVLLFLFLVLKNYIDRKLRAVLFVEREQYQKSIYRYSESIKRENKVSGVLNSIEREVKEVLKVKFISYIQVSKKGNFICADTENQFIEGAFAKKINSQVLNVGKIIEHKEYFFLVIGERQNYYYCLIVKKLINIPLSKEQQDWLEVLAYYTSISIENMIKIEELLKKLESVEADQMVANKSNWLNRLMVNWSEKERKQLAMDIHDTILQDLIVHKRKVEEIKRLAKDKPLILESRIEELEEDVLDMMYTIRETCHELSPPLLAKLGLKHALQDLEVKFNLLSTSKLVFKIEGDNQSLQLKNDYELAVFRSVQELLNNAIKHAKATEVTILVKISDQTLEIYYQDNGIGTDLSTQNKNQKNMGLIGMKGRVHSFGGEIKLTSNPGKGMKVQIVIPLK</sequence>
<accession>A0A1S2M082</accession>
<dbReference type="AlphaFoldDB" id="A0A1S2M082"/>
<dbReference type="SUPFAM" id="SSF50156">
    <property type="entry name" value="PDZ domain-like"/>
    <property type="match status" value="1"/>
</dbReference>
<keyword evidence="12" id="KW-1185">Reference proteome</keyword>
<feature type="transmembrane region" description="Helical" evidence="8">
    <location>
        <begin position="340"/>
        <end position="360"/>
    </location>
</feature>
<keyword evidence="6" id="KW-0067">ATP-binding</keyword>
<dbReference type="InterPro" id="IPR005467">
    <property type="entry name" value="His_kinase_dom"/>
</dbReference>
<dbReference type="Pfam" id="PF00595">
    <property type="entry name" value="PDZ"/>
    <property type="match status" value="1"/>
</dbReference>
<evidence type="ECO:0000313" key="11">
    <source>
        <dbReference type="EMBL" id="OIJ19525.1"/>
    </source>
</evidence>
<keyword evidence="4" id="KW-0547">Nucleotide-binding</keyword>
<feature type="transmembrane region" description="Helical" evidence="8">
    <location>
        <begin position="172"/>
        <end position="197"/>
    </location>
</feature>
<dbReference type="InterPro" id="IPR001478">
    <property type="entry name" value="PDZ"/>
</dbReference>
<feature type="transmembrane region" description="Helical" evidence="8">
    <location>
        <begin position="366"/>
        <end position="386"/>
    </location>
</feature>
<feature type="transmembrane region" description="Helical" evidence="8">
    <location>
        <begin position="147"/>
        <end position="166"/>
    </location>
</feature>
<dbReference type="Gene3D" id="3.30.565.10">
    <property type="entry name" value="Histidine kinase-like ATPase, C-terminal domain"/>
    <property type="match status" value="1"/>
</dbReference>
<keyword evidence="8" id="KW-0812">Transmembrane</keyword>
<evidence type="ECO:0000256" key="5">
    <source>
        <dbReference type="ARBA" id="ARBA00022777"/>
    </source>
</evidence>
<comment type="caution">
    <text evidence="10">The sequence shown here is derived from an EMBL/GenBank/DDBJ whole genome shotgun (WGS) entry which is preliminary data.</text>
</comment>
<dbReference type="EC" id="2.7.13.3" evidence="2"/>
<feature type="transmembrane region" description="Helical" evidence="8">
    <location>
        <begin position="116"/>
        <end position="138"/>
    </location>
</feature>
<dbReference type="CDD" id="cd16917">
    <property type="entry name" value="HATPase_UhpB-NarQ-NarX-like"/>
    <property type="match status" value="1"/>
</dbReference>
<reference evidence="10 12" key="1">
    <citation type="submission" date="2016-10" db="EMBL/GenBank/DDBJ databases">
        <title>Draft genome sequences of four alkaliphilic bacteria belonging to the Anaerobacillus genus.</title>
        <authorList>
            <person name="Bassil N.M."/>
            <person name="Lloyd J.R."/>
        </authorList>
    </citation>
    <scope>NUCLEOTIDE SEQUENCE [LARGE SCALE GENOMIC DNA]</scope>
    <source>
        <strain evidence="10 12">DSM 22531</strain>
    </source>
</reference>
<dbReference type="OrthoDB" id="9781904at2"/>
<keyword evidence="8" id="KW-0472">Membrane</keyword>
<dbReference type="EMBL" id="MLQS01000030">
    <property type="protein sequence ID" value="OIJ18046.1"/>
    <property type="molecule type" value="Genomic_DNA"/>
</dbReference>
<name>A0A1S2M082_9BACI</name>
<dbReference type="SUPFAM" id="SSF55874">
    <property type="entry name" value="ATPase domain of HSP90 chaperone/DNA topoisomerase II/histidine kinase"/>
    <property type="match status" value="1"/>
</dbReference>
<evidence type="ECO:0000313" key="10">
    <source>
        <dbReference type="EMBL" id="OIJ18046.1"/>
    </source>
</evidence>
<gene>
    <name evidence="11" type="ORF">BKP45_10615</name>
    <name evidence="10" type="ORF">BKP45_16330</name>
</gene>
<feature type="transmembrane region" description="Helical" evidence="8">
    <location>
        <begin position="302"/>
        <end position="324"/>
    </location>
</feature>
<evidence type="ECO:0000256" key="8">
    <source>
        <dbReference type="SAM" id="Phobius"/>
    </source>
</evidence>
<feature type="transmembrane region" description="Helical" evidence="8">
    <location>
        <begin position="240"/>
        <end position="261"/>
    </location>
</feature>
<dbReference type="SMART" id="SM00387">
    <property type="entry name" value="HATPase_c"/>
    <property type="match status" value="1"/>
</dbReference>
<evidence type="ECO:0000313" key="12">
    <source>
        <dbReference type="Proteomes" id="UP000180057"/>
    </source>
</evidence>
<dbReference type="PANTHER" id="PTHR24421">
    <property type="entry name" value="NITRATE/NITRITE SENSOR PROTEIN NARX-RELATED"/>
    <property type="match status" value="1"/>
</dbReference>
<evidence type="ECO:0000256" key="4">
    <source>
        <dbReference type="ARBA" id="ARBA00022741"/>
    </source>
</evidence>
<keyword evidence="5" id="KW-0418">Kinase</keyword>
<feature type="transmembrane region" description="Helical" evidence="8">
    <location>
        <begin position="12"/>
        <end position="36"/>
    </location>
</feature>
<keyword evidence="3" id="KW-0808">Transferase</keyword>
<evidence type="ECO:0000256" key="7">
    <source>
        <dbReference type="ARBA" id="ARBA00023012"/>
    </source>
</evidence>
<protein>
    <recommendedName>
        <fullName evidence="2">histidine kinase</fullName>
        <ecNumber evidence="2">2.7.13.3</ecNumber>
    </recommendedName>
</protein>
<evidence type="ECO:0000256" key="1">
    <source>
        <dbReference type="ARBA" id="ARBA00000085"/>
    </source>
</evidence>
<feature type="transmembrane region" description="Helical" evidence="8">
    <location>
        <begin position="273"/>
        <end position="296"/>
    </location>
</feature>
<dbReference type="InterPro" id="IPR050482">
    <property type="entry name" value="Sensor_HK_TwoCompSys"/>
</dbReference>
<dbReference type="InterPro" id="IPR003594">
    <property type="entry name" value="HATPase_dom"/>
</dbReference>
<dbReference type="Pfam" id="PF07730">
    <property type="entry name" value="HisKA_3"/>
    <property type="match status" value="1"/>
</dbReference>
<comment type="catalytic activity">
    <reaction evidence="1">
        <text>ATP + protein L-histidine = ADP + protein N-phospho-L-histidine.</text>
        <dbReference type="EC" id="2.7.13.3"/>
    </reaction>
</comment>
<dbReference type="GO" id="GO:0046983">
    <property type="term" value="F:protein dimerization activity"/>
    <property type="evidence" value="ECO:0007669"/>
    <property type="project" value="InterPro"/>
</dbReference>
<dbReference type="PANTHER" id="PTHR24421:SF60">
    <property type="entry name" value="SENSOR HISTIDINE KINASE COMP"/>
    <property type="match status" value="1"/>
</dbReference>
<organism evidence="10 12">
    <name type="scientific">Anaerobacillus alkalidiazotrophicus</name>
    <dbReference type="NCBI Taxonomy" id="472963"/>
    <lineage>
        <taxon>Bacteria</taxon>
        <taxon>Bacillati</taxon>
        <taxon>Bacillota</taxon>
        <taxon>Bacilli</taxon>
        <taxon>Bacillales</taxon>
        <taxon>Bacillaceae</taxon>
        <taxon>Anaerobacillus</taxon>
    </lineage>
</organism>
<proteinExistence type="predicted"/>
<dbReference type="EMBL" id="MLQS01000017">
    <property type="protein sequence ID" value="OIJ19525.1"/>
    <property type="molecule type" value="Genomic_DNA"/>
</dbReference>
<dbReference type="InterPro" id="IPR036890">
    <property type="entry name" value="HATPase_C_sf"/>
</dbReference>
<dbReference type="PROSITE" id="PS50109">
    <property type="entry name" value="HIS_KIN"/>
    <property type="match status" value="1"/>
</dbReference>
<keyword evidence="7" id="KW-0902">Two-component regulatory system</keyword>
<dbReference type="InterPro" id="IPR036034">
    <property type="entry name" value="PDZ_sf"/>
</dbReference>
<dbReference type="Gene3D" id="1.20.5.1930">
    <property type="match status" value="1"/>
</dbReference>
<dbReference type="InterPro" id="IPR011712">
    <property type="entry name" value="Sig_transdc_His_kin_sub3_dim/P"/>
</dbReference>
<dbReference type="Pfam" id="PF02518">
    <property type="entry name" value="HATPase_c"/>
    <property type="match status" value="1"/>
</dbReference>
<evidence type="ECO:0000256" key="6">
    <source>
        <dbReference type="ARBA" id="ARBA00022840"/>
    </source>
</evidence>
<evidence type="ECO:0000259" key="9">
    <source>
        <dbReference type="PROSITE" id="PS50109"/>
    </source>
</evidence>
<dbReference type="GO" id="GO:0000155">
    <property type="term" value="F:phosphorelay sensor kinase activity"/>
    <property type="evidence" value="ECO:0007669"/>
    <property type="project" value="InterPro"/>
</dbReference>